<protein>
    <submittedName>
        <fullName evidence="3">Curved DNA binding protein DnaJ</fullName>
    </submittedName>
</protein>
<dbReference type="Proteomes" id="UP000887013">
    <property type="component" value="Unassembled WGS sequence"/>
</dbReference>
<dbReference type="InterPro" id="IPR050817">
    <property type="entry name" value="DjlA_DnaK_co-chaperone"/>
</dbReference>
<gene>
    <name evidence="3" type="primary">cbpA_1</name>
    <name evidence="3" type="ORF">NPIL_404901</name>
</gene>
<proteinExistence type="predicted"/>
<dbReference type="InterPro" id="IPR036869">
    <property type="entry name" value="J_dom_sf"/>
</dbReference>
<dbReference type="SUPFAM" id="SSF46565">
    <property type="entry name" value="Chaperone J-domain"/>
    <property type="match status" value="1"/>
</dbReference>
<feature type="domain" description="J" evidence="2">
    <location>
        <begin position="7"/>
        <end position="68"/>
    </location>
</feature>
<name>A0A8X6PDA9_NEPPI</name>
<dbReference type="Pfam" id="PF00226">
    <property type="entry name" value="DnaJ"/>
    <property type="match status" value="1"/>
</dbReference>
<dbReference type="EMBL" id="BMAW01067902">
    <property type="protein sequence ID" value="GFT61887.1"/>
    <property type="molecule type" value="Genomic_DNA"/>
</dbReference>
<comment type="caution">
    <text evidence="3">The sequence shown here is derived from an EMBL/GenBank/DDBJ whole genome shotgun (WGS) entry which is preliminary data.</text>
</comment>
<dbReference type="CDD" id="cd06257">
    <property type="entry name" value="DnaJ"/>
    <property type="match status" value="1"/>
</dbReference>
<dbReference type="InterPro" id="IPR001623">
    <property type="entry name" value="DnaJ_domain"/>
</dbReference>
<evidence type="ECO:0000313" key="3">
    <source>
        <dbReference type="EMBL" id="GFT61887.1"/>
    </source>
</evidence>
<dbReference type="PROSITE" id="PS50076">
    <property type="entry name" value="DNAJ_2"/>
    <property type="match status" value="1"/>
</dbReference>
<sequence length="1378" mass="160192">MVVEMHDLYRDLGVNADASTDDIKKAFRRRALTDHPDKGGNAQIMALLTTTYQTLIDPIERKKFDQEWELFNASHDTEISLTPSDCLPTAGIAFSKSFRQQHAQFIGQCRQRPLDENQSSSYLKAFRSDLYSCSGDDLFSFIKAKSDFETKLDMALLTPEKAVEYFINFLRGDYSRNDLRGLSKAVYQKIKQLESFGQQAGYEFKLYCGIYEILLVAAKEKTPDAKILFSLHKVTEYAKHDADSTMSFMAPLLQNKYFRSLFSQALHYYWLSEESVLDESYVKSFNGQAAAEGLIERLKSKLSENRRAGKSNDQVAKLLRYARLLLKLEQDLSKSADTTSATFYREKAFHLLDWLPSIIGFIKNAITVNTLLQIGILMQKAAAQETNSVLCIADEKLAIQIYTTAVGVAHHATPDIELYAYLHSVKCLLSCRYTDSKLKEVLEAFQHRALWIADLFPFFQAPQPNADFIAQEDETTILMRQLLHTLIDKIEDQNDPAEKCTIDHSYVRVVYQAYEACLKNWYQKNHDPEREEKFRQRLMQELLVSRQWTIDDINYNLNAPWPLTDLDNQSWTCPKSSILTSGKKGNAPTYKTIRGVELNYKTGEINFILTYCKYYEKDYNRLLTPFDLKELFQRVLTSAIFSLDPVDSDMPYHPFNKMWFKPSTLYHSQLLHTMFVTDYLLKFLTVGVEVQRRDPYELRSLDKIMYKLPNHLKKVIYDVHASNHEESLNRFWIESEGVELAVDDEGLSEDGDILFALGNIRMVVKHHKMERDAEGKLVDKEGEDEGWDCYILTQEQKQELYNGKRIMEDSALIIIKGSWELIFWENQKATHRFTLEENKQDLIRLGKLQRDSQEKVKIDDSESLRQIYRIVLKAAKKTGMPNRYSPEFVFAQEFTKYYDEFAIYFPEFGRLRELSKAVSLVNVMAAQREANQEEVHLIRRRLNYKQFCGLQSKQPWQVKEHDYWQTTRQELKELVSKRITKQFEEWRSKFSKEKIQEKKQELINDLRRQIGTLNFTRSSPEIRKICDEYYNEIKKDVIAEHGYSGWSSVSHEVHREVIEPKIPGFIADLKAQKKAACHKQLLKLFEDELNELPGREASQLLDRFLEGNDSPLREHLVCYDRKLFAKKIKEVYPEHTIYSLDRALNNSLFAINEVGNCETEKALKEHEKQLGLQLSRREKLEQSFTNLGFSDDSEEVNLEGTCSWVPASFRHDVEGGHSRTVYGGVCIAGMVDRIIDRKLVKALARQTRKEGKQAIENKIRGTALNRYCDIYLTKLLSSDPRFKTKSDGYVKTDLGKRYLDLVVLKDGIPVQGIEIKAADSRYVRPDSFEAEIENKKPTKQGKKDYWIEKEREKKRKGKSFPIKLVRVEKLTKDCCEVQ</sequence>
<keyword evidence="4" id="KW-1185">Reference proteome</keyword>
<dbReference type="OrthoDB" id="66964at2759"/>
<feature type="compositionally biased region" description="Basic and acidic residues" evidence="1">
    <location>
        <begin position="1333"/>
        <end position="1351"/>
    </location>
</feature>
<reference evidence="3" key="1">
    <citation type="submission" date="2020-08" db="EMBL/GenBank/DDBJ databases">
        <title>Multicomponent nature underlies the extraordinary mechanical properties of spider dragline silk.</title>
        <authorList>
            <person name="Kono N."/>
            <person name="Nakamura H."/>
            <person name="Mori M."/>
            <person name="Yoshida Y."/>
            <person name="Ohtoshi R."/>
            <person name="Malay A.D."/>
            <person name="Moran D.A.P."/>
            <person name="Tomita M."/>
            <person name="Numata K."/>
            <person name="Arakawa K."/>
        </authorList>
    </citation>
    <scope>NUCLEOTIDE SEQUENCE</scope>
</reference>
<dbReference type="SMART" id="SM00271">
    <property type="entry name" value="DnaJ"/>
    <property type="match status" value="1"/>
</dbReference>
<accession>A0A8X6PDA9</accession>
<dbReference type="PANTHER" id="PTHR24074">
    <property type="entry name" value="CO-CHAPERONE PROTEIN DJLA"/>
    <property type="match status" value="1"/>
</dbReference>
<dbReference type="Gene3D" id="1.10.287.110">
    <property type="entry name" value="DnaJ domain"/>
    <property type="match status" value="1"/>
</dbReference>
<evidence type="ECO:0000259" key="2">
    <source>
        <dbReference type="PROSITE" id="PS50076"/>
    </source>
</evidence>
<evidence type="ECO:0000256" key="1">
    <source>
        <dbReference type="SAM" id="MobiDB-lite"/>
    </source>
</evidence>
<evidence type="ECO:0000313" key="4">
    <source>
        <dbReference type="Proteomes" id="UP000887013"/>
    </source>
</evidence>
<organism evidence="3 4">
    <name type="scientific">Nephila pilipes</name>
    <name type="common">Giant wood spider</name>
    <name type="synonym">Nephila maculata</name>
    <dbReference type="NCBI Taxonomy" id="299642"/>
    <lineage>
        <taxon>Eukaryota</taxon>
        <taxon>Metazoa</taxon>
        <taxon>Ecdysozoa</taxon>
        <taxon>Arthropoda</taxon>
        <taxon>Chelicerata</taxon>
        <taxon>Arachnida</taxon>
        <taxon>Araneae</taxon>
        <taxon>Araneomorphae</taxon>
        <taxon>Entelegynae</taxon>
        <taxon>Araneoidea</taxon>
        <taxon>Nephilidae</taxon>
        <taxon>Nephila</taxon>
    </lineage>
</organism>
<feature type="region of interest" description="Disordered" evidence="1">
    <location>
        <begin position="1333"/>
        <end position="1355"/>
    </location>
</feature>